<keyword evidence="2" id="KW-1185">Reference proteome</keyword>
<comment type="caution">
    <text evidence="1">The sequence shown here is derived from an EMBL/GenBank/DDBJ whole genome shotgun (WGS) entry which is preliminary data.</text>
</comment>
<protein>
    <submittedName>
        <fullName evidence="1">Uncharacterized protein</fullName>
    </submittedName>
</protein>
<reference evidence="1 2" key="1">
    <citation type="submission" date="2022-05" db="EMBL/GenBank/DDBJ databases">
        <authorList>
            <consortium name="Genoscope - CEA"/>
            <person name="William W."/>
        </authorList>
    </citation>
    <scope>NUCLEOTIDE SEQUENCE [LARGE SCALE GENOMIC DNA]</scope>
</reference>
<dbReference type="EMBL" id="CALNXK010000005">
    <property type="protein sequence ID" value="CAH3036962.1"/>
    <property type="molecule type" value="Genomic_DNA"/>
</dbReference>
<feature type="non-terminal residue" evidence="1">
    <location>
        <position position="1"/>
    </location>
</feature>
<evidence type="ECO:0000313" key="2">
    <source>
        <dbReference type="Proteomes" id="UP001159405"/>
    </source>
</evidence>
<dbReference type="Proteomes" id="UP001159405">
    <property type="component" value="Unassembled WGS sequence"/>
</dbReference>
<evidence type="ECO:0000313" key="1">
    <source>
        <dbReference type="EMBL" id="CAH3036962.1"/>
    </source>
</evidence>
<sequence length="101" mass="11320">QHHRSNRVRKFVTTDCGCPLVVQCHNKGSCIQGPVQKLSWLHTNFITKQRIYLVLTVPSRSDHTQSLQSVVTESGMAEEVKMVNDSIVQKGDKNADLSNKS</sequence>
<name>A0ABN8MVL2_9CNID</name>
<accession>A0ABN8MVL2</accession>
<gene>
    <name evidence="1" type="ORF">PLOB_00035666</name>
</gene>
<organism evidence="1 2">
    <name type="scientific">Porites lobata</name>
    <dbReference type="NCBI Taxonomy" id="104759"/>
    <lineage>
        <taxon>Eukaryota</taxon>
        <taxon>Metazoa</taxon>
        <taxon>Cnidaria</taxon>
        <taxon>Anthozoa</taxon>
        <taxon>Hexacorallia</taxon>
        <taxon>Scleractinia</taxon>
        <taxon>Fungiina</taxon>
        <taxon>Poritidae</taxon>
        <taxon>Porites</taxon>
    </lineage>
</organism>
<proteinExistence type="predicted"/>